<sequence>MATIPEGSANAWAFGVRRDGSTYAMRSIGEFADQWAPVDVPDVGRVHALRHVWAAAEKGSLRWADGKWLRVPVPGRPVLRAIETDPVVENTAWAVGAEQTSTSRQRGAVRKWDGTHWRVVPVPPALVDDSSELTGALVSTDGVFVYGIDHDRHRGGRVIALRFDGTSWSALPAPPPRPGYEEHVTSHDSSASRLVGWTAPVGASPQLRVPLIYHVDSTTGLLTKEDIPRVAGWLTAVTTEYGTPLVVGSTASQRPLAMHLRYDGEGRTSWTVDEMPDIRNGQLLAVGGTIVPNIWAVGSTRGHHGERPLMLRYSP</sequence>
<proteinExistence type="predicted"/>
<dbReference type="Proteomes" id="UP000063699">
    <property type="component" value="Chromosome"/>
</dbReference>
<organism evidence="1 2">
    <name type="scientific">Kibdelosporangium phytohabitans</name>
    <dbReference type="NCBI Taxonomy" id="860235"/>
    <lineage>
        <taxon>Bacteria</taxon>
        <taxon>Bacillati</taxon>
        <taxon>Actinomycetota</taxon>
        <taxon>Actinomycetes</taxon>
        <taxon>Pseudonocardiales</taxon>
        <taxon>Pseudonocardiaceae</taxon>
        <taxon>Kibdelosporangium</taxon>
    </lineage>
</organism>
<dbReference type="AlphaFoldDB" id="A0A0N9IBL6"/>
<keyword evidence="2" id="KW-1185">Reference proteome</keyword>
<accession>A0A0N9IBL6</accession>
<evidence type="ECO:0000313" key="2">
    <source>
        <dbReference type="Proteomes" id="UP000063699"/>
    </source>
</evidence>
<dbReference type="KEGG" id="kphy:AOZ06_39145"/>
<protein>
    <submittedName>
        <fullName evidence="1">Uncharacterized protein</fullName>
    </submittedName>
</protein>
<reference evidence="1 2" key="1">
    <citation type="submission" date="2015-07" db="EMBL/GenBank/DDBJ databases">
        <title>Genome sequencing of Kibdelosporangium phytohabitans.</title>
        <authorList>
            <person name="Qin S."/>
            <person name="Xing K."/>
        </authorList>
    </citation>
    <scope>NUCLEOTIDE SEQUENCE [LARGE SCALE GENOMIC DNA]</scope>
    <source>
        <strain evidence="1 2">KLBMP1111</strain>
    </source>
</reference>
<evidence type="ECO:0000313" key="1">
    <source>
        <dbReference type="EMBL" id="ALG12089.1"/>
    </source>
</evidence>
<dbReference type="EMBL" id="CP012752">
    <property type="protein sequence ID" value="ALG12089.1"/>
    <property type="molecule type" value="Genomic_DNA"/>
</dbReference>
<name>A0A0N9IBL6_9PSEU</name>
<gene>
    <name evidence="1" type="ORF">AOZ06_39145</name>
</gene>
<dbReference type="SUPFAM" id="SSF89372">
    <property type="entry name" value="Fucose-specific lectin"/>
    <property type="match status" value="1"/>
</dbReference>